<dbReference type="AlphaFoldDB" id="A0A157PUG1"/>
<gene>
    <name evidence="1" type="ORF">SAMEA1982600_02954</name>
    <name evidence="2" type="ORF">SAMEA3906486_01199</name>
</gene>
<sequence>MIHNKRQFFISGGALLLLIACVWIASHFFGEQSKPPLASAQGELSCGSDQYSEYTKNMVLAGELTIGRQPPFGTRQQQQALVNAFEALDPQKDKTIISAGHLETGKFYTTVCKNEKCTMKEMADPEQVCLSENWSGCRYVAMQFREKKYCFMTPADQ</sequence>
<dbReference type="Proteomes" id="UP000077037">
    <property type="component" value="Unassembled WGS sequence"/>
</dbReference>
<dbReference type="RefSeq" id="WP_156513291.1">
    <property type="nucleotide sequence ID" value="NZ_FKBS01000015.1"/>
</dbReference>
<dbReference type="Proteomes" id="UP000076848">
    <property type="component" value="Unassembled WGS sequence"/>
</dbReference>
<evidence type="ECO:0000313" key="1">
    <source>
        <dbReference type="EMBL" id="SAI37252.1"/>
    </source>
</evidence>
<evidence type="ECO:0008006" key="5">
    <source>
        <dbReference type="Google" id="ProtNLM"/>
    </source>
</evidence>
<dbReference type="OrthoDB" id="8633761at2"/>
<accession>A0A157PUG1</accession>
<evidence type="ECO:0000313" key="3">
    <source>
        <dbReference type="Proteomes" id="UP000076848"/>
    </source>
</evidence>
<keyword evidence="3" id="KW-1185">Reference proteome</keyword>
<protein>
    <recommendedName>
        <fullName evidence="5">Lipoprotein</fullName>
    </recommendedName>
</protein>
<name>A0A157PUG1_9BORD</name>
<evidence type="ECO:0000313" key="2">
    <source>
        <dbReference type="EMBL" id="SAI66882.1"/>
    </source>
</evidence>
<reference evidence="1 4" key="1">
    <citation type="submission" date="2016-03" db="EMBL/GenBank/DDBJ databases">
        <authorList>
            <consortium name="Pathogen Informatics"/>
        </authorList>
    </citation>
    <scope>NUCLEOTIDE SEQUENCE [LARGE SCALE GENOMIC DNA]</scope>
    <source>
        <strain evidence="2 3">H050680373</strain>
        <strain evidence="1 4">NCTC13364</strain>
    </source>
</reference>
<organism evidence="1 4">
    <name type="scientific">Bordetella ansorpii</name>
    <dbReference type="NCBI Taxonomy" id="288768"/>
    <lineage>
        <taxon>Bacteria</taxon>
        <taxon>Pseudomonadati</taxon>
        <taxon>Pseudomonadota</taxon>
        <taxon>Betaproteobacteria</taxon>
        <taxon>Burkholderiales</taxon>
        <taxon>Alcaligenaceae</taxon>
        <taxon>Bordetella</taxon>
    </lineage>
</organism>
<proteinExistence type="predicted"/>
<evidence type="ECO:0000313" key="4">
    <source>
        <dbReference type="Proteomes" id="UP000077037"/>
    </source>
</evidence>
<dbReference type="EMBL" id="FKIF01000002">
    <property type="protein sequence ID" value="SAI66882.1"/>
    <property type="molecule type" value="Genomic_DNA"/>
</dbReference>
<dbReference type="EMBL" id="FKBS01000015">
    <property type="protein sequence ID" value="SAI37252.1"/>
    <property type="molecule type" value="Genomic_DNA"/>
</dbReference>
<dbReference type="STRING" id="288768.SAMEA3906486_01199"/>
<dbReference type="PROSITE" id="PS51257">
    <property type="entry name" value="PROKAR_LIPOPROTEIN"/>
    <property type="match status" value="1"/>
</dbReference>